<dbReference type="Pfam" id="PF13830">
    <property type="entry name" value="DUF4192"/>
    <property type="match status" value="1"/>
</dbReference>
<protein>
    <recommendedName>
        <fullName evidence="3">DUF4192 domain-containing protein</fullName>
    </recommendedName>
</protein>
<evidence type="ECO:0000313" key="2">
    <source>
        <dbReference type="Proteomes" id="UP000186096"/>
    </source>
</evidence>
<dbReference type="InterPro" id="IPR025447">
    <property type="entry name" value="DUF4192"/>
</dbReference>
<dbReference type="Proteomes" id="UP000186096">
    <property type="component" value="Unassembled WGS sequence"/>
</dbReference>
<dbReference type="AlphaFoldDB" id="A0A1N7F9W8"/>
<evidence type="ECO:0000313" key="1">
    <source>
        <dbReference type="EMBL" id="SIR97123.1"/>
    </source>
</evidence>
<keyword evidence="2" id="KW-1185">Reference proteome</keyword>
<gene>
    <name evidence="1" type="ORF">SAMN05421833_12160</name>
</gene>
<dbReference type="RefSeq" id="WP_076438903.1">
    <property type="nucleotide sequence ID" value="NZ_FTNI01000021.1"/>
</dbReference>
<evidence type="ECO:0008006" key="3">
    <source>
        <dbReference type="Google" id="ProtNLM"/>
    </source>
</evidence>
<accession>A0A1N7F9W8</accession>
<dbReference type="EMBL" id="FTNI01000021">
    <property type="protein sequence ID" value="SIR97123.1"/>
    <property type="molecule type" value="Genomic_DNA"/>
</dbReference>
<proteinExistence type="predicted"/>
<reference evidence="2" key="1">
    <citation type="submission" date="2017-01" db="EMBL/GenBank/DDBJ databases">
        <authorList>
            <person name="Varghese N."/>
            <person name="Submissions S."/>
        </authorList>
    </citation>
    <scope>NUCLEOTIDE SEQUENCE [LARGE SCALE GENOMIC DNA]</scope>
    <source>
        <strain evidence="2">ATCC 12950</strain>
    </source>
</reference>
<name>A0A1N7F9W8_9ACTN</name>
<dbReference type="STRING" id="58117.SAMN05421833_12160"/>
<organism evidence="1 2">
    <name type="scientific">Microbispora rosea</name>
    <dbReference type="NCBI Taxonomy" id="58117"/>
    <lineage>
        <taxon>Bacteria</taxon>
        <taxon>Bacillati</taxon>
        <taxon>Actinomycetota</taxon>
        <taxon>Actinomycetes</taxon>
        <taxon>Streptosporangiales</taxon>
        <taxon>Streptosporangiaceae</taxon>
        <taxon>Microbispora</taxon>
    </lineage>
</organism>
<sequence>MLKRIDADTLRAHCADVAARTADPAALAGQLTADGTALADRLHRGDDLDDADAARLAVALHIIRVRDVATARITRLNAARLAVQWSRFGVRVPPVFVAPAAFLAAHACQLYGNLPGTYAALRVALDAQPGYRLAAMLHAGLFFQEDGGFDVSDVALPPAEPAAEWLDPLRERLDLFDLFNRAGAVG</sequence>